<dbReference type="GO" id="GO:0003746">
    <property type="term" value="F:translation elongation factor activity"/>
    <property type="evidence" value="ECO:0007669"/>
    <property type="project" value="UniProtKB-UniRule"/>
</dbReference>
<sequence>MGWDSNPRYGSPHAGFQDQFLKPLGHPSSCHPSEDLPPYKQDMATLSSGRKHDISSAANLLFVRQACTSSILNRHSFQGRIMKQQANLIRAGQVIEHDGRRWTVLKQQIITPGKGGAFIQVEMRDLKTGNKTNERWRTADSVERLMTEDKEYLYSYTDGELLVLMDPETYDQLTVPVDLLGDQAPFIQDNMTINLHLVEGDPVGIDLPPQVTLEVVEADPVVKGQTASSSYKPAKLSNGVKTMVPPFIESGERIVVRTEDGSYVERAKD</sequence>
<evidence type="ECO:0000313" key="13">
    <source>
        <dbReference type="Proteomes" id="UP000018454"/>
    </source>
</evidence>
<dbReference type="SUPFAM" id="SSF50104">
    <property type="entry name" value="Translation proteins SH3-like domain"/>
    <property type="match status" value="1"/>
</dbReference>
<dbReference type="FunFam" id="2.40.50.140:FF:000009">
    <property type="entry name" value="Elongation factor P"/>
    <property type="match status" value="1"/>
</dbReference>
<organism evidence="12 13">
    <name type="scientific">Acetobacter pomorum DM001</name>
    <dbReference type="NCBI Taxonomy" id="945681"/>
    <lineage>
        <taxon>Bacteria</taxon>
        <taxon>Pseudomonadati</taxon>
        <taxon>Pseudomonadota</taxon>
        <taxon>Alphaproteobacteria</taxon>
        <taxon>Acetobacterales</taxon>
        <taxon>Acetobacteraceae</taxon>
        <taxon>Acetobacter</taxon>
    </lineage>
</organism>
<feature type="region of interest" description="Disordered" evidence="9">
    <location>
        <begin position="1"/>
        <end position="41"/>
    </location>
</feature>
<evidence type="ECO:0000256" key="1">
    <source>
        <dbReference type="ARBA" id="ARBA00004496"/>
    </source>
</evidence>
<evidence type="ECO:0000313" key="12">
    <source>
        <dbReference type="EMBL" id="EGE47716.1"/>
    </source>
</evidence>
<dbReference type="GO" id="GO:0043043">
    <property type="term" value="P:peptide biosynthetic process"/>
    <property type="evidence" value="ECO:0007669"/>
    <property type="project" value="InterPro"/>
</dbReference>
<dbReference type="SUPFAM" id="SSF50249">
    <property type="entry name" value="Nucleic acid-binding proteins"/>
    <property type="match status" value="2"/>
</dbReference>
<evidence type="ECO:0000259" key="10">
    <source>
        <dbReference type="SMART" id="SM00841"/>
    </source>
</evidence>
<dbReference type="UniPathway" id="UPA00345"/>
<dbReference type="PANTHER" id="PTHR30053:SF14">
    <property type="entry name" value="TRANSLATION ELONGATION FACTOR KOW-LIKE DOMAIN-CONTAINING PROTEIN"/>
    <property type="match status" value="1"/>
</dbReference>
<keyword evidence="6 7" id="KW-0648">Protein biosynthesis</keyword>
<dbReference type="InterPro" id="IPR008991">
    <property type="entry name" value="Translation_prot_SH3-like_sf"/>
</dbReference>
<dbReference type="SMART" id="SM00841">
    <property type="entry name" value="Elong-fact-P_C"/>
    <property type="match status" value="1"/>
</dbReference>
<dbReference type="Gene3D" id="2.30.30.30">
    <property type="match status" value="1"/>
</dbReference>
<dbReference type="InterPro" id="IPR001059">
    <property type="entry name" value="Transl_elong_P/YeiP_cen"/>
</dbReference>
<dbReference type="InterPro" id="IPR013185">
    <property type="entry name" value="Transl_elong_KOW-like"/>
</dbReference>
<evidence type="ECO:0000256" key="7">
    <source>
        <dbReference type="HAMAP-Rule" id="MF_00141"/>
    </source>
</evidence>
<evidence type="ECO:0000259" key="11">
    <source>
        <dbReference type="SMART" id="SM01185"/>
    </source>
</evidence>
<dbReference type="Gene3D" id="2.40.50.140">
    <property type="entry name" value="Nucleic acid-binding proteins"/>
    <property type="match status" value="2"/>
</dbReference>
<dbReference type="CDD" id="cd05794">
    <property type="entry name" value="S1_EF-P_repeat_2"/>
    <property type="match status" value="1"/>
</dbReference>
<accession>F1YU49</accession>
<protein>
    <recommendedName>
        <fullName evidence="7 8">Elongation factor P</fullName>
        <shortName evidence="7">EF-P</shortName>
    </recommendedName>
</protein>
<dbReference type="Proteomes" id="UP000018454">
    <property type="component" value="Unassembled WGS sequence"/>
</dbReference>
<dbReference type="EMBL" id="AEUP01000026">
    <property type="protein sequence ID" value="EGE47716.1"/>
    <property type="molecule type" value="Genomic_DNA"/>
</dbReference>
<dbReference type="NCBIfam" id="TIGR00038">
    <property type="entry name" value="efp"/>
    <property type="match status" value="1"/>
</dbReference>
<evidence type="ECO:0000256" key="3">
    <source>
        <dbReference type="ARBA" id="ARBA00009479"/>
    </source>
</evidence>
<dbReference type="InterPro" id="IPR020599">
    <property type="entry name" value="Transl_elong_fac_P/YeiP"/>
</dbReference>
<evidence type="ECO:0000256" key="6">
    <source>
        <dbReference type="ARBA" id="ARBA00022917"/>
    </source>
</evidence>
<dbReference type="SMART" id="SM01185">
    <property type="entry name" value="EFP"/>
    <property type="match status" value="1"/>
</dbReference>
<dbReference type="CDD" id="cd04470">
    <property type="entry name" value="S1_EF-P_repeat_1"/>
    <property type="match status" value="1"/>
</dbReference>
<dbReference type="NCBIfam" id="NF001810">
    <property type="entry name" value="PRK00529.1"/>
    <property type="match status" value="1"/>
</dbReference>
<dbReference type="InterPro" id="IPR015365">
    <property type="entry name" value="Elong-fact-P_C"/>
</dbReference>
<comment type="similarity">
    <text evidence="3 7">Belongs to the elongation factor P family.</text>
</comment>
<dbReference type="InterPro" id="IPR011768">
    <property type="entry name" value="Transl_elongation_fac_P"/>
</dbReference>
<name>F1YU49_9PROT</name>
<evidence type="ECO:0000256" key="9">
    <source>
        <dbReference type="SAM" id="MobiDB-lite"/>
    </source>
</evidence>
<feature type="domain" description="Elongation factor P C-terminal" evidence="10">
    <location>
        <begin position="211"/>
        <end position="266"/>
    </location>
</feature>
<reference evidence="12 13" key="1">
    <citation type="journal article" date="2011" name="Science">
        <title>Drosophila microbiome modulates host developmental and metabolic homeostasis via insulin signaling.</title>
        <authorList>
            <person name="Shin S.C."/>
            <person name="Kim S.H."/>
            <person name="You H."/>
            <person name="Kim B."/>
            <person name="Kim A.C."/>
            <person name="Lee K.A."/>
            <person name="Yoon J.H."/>
            <person name="Ryu J.H."/>
            <person name="Lee W.J."/>
        </authorList>
    </citation>
    <scope>NUCLEOTIDE SEQUENCE [LARGE SCALE GENOMIC DNA]</scope>
    <source>
        <strain evidence="12 13">DM001</strain>
    </source>
</reference>
<evidence type="ECO:0000256" key="4">
    <source>
        <dbReference type="ARBA" id="ARBA00022490"/>
    </source>
</evidence>
<dbReference type="Pfam" id="PF08207">
    <property type="entry name" value="EFP_N"/>
    <property type="match status" value="1"/>
</dbReference>
<dbReference type="InterPro" id="IPR013852">
    <property type="entry name" value="Transl_elong_P/YeiP_CS"/>
</dbReference>
<dbReference type="GO" id="GO:0005829">
    <property type="term" value="C:cytosol"/>
    <property type="evidence" value="ECO:0007669"/>
    <property type="project" value="UniProtKB-ARBA"/>
</dbReference>
<comment type="function">
    <text evidence="7">Involved in peptide bond synthesis. Stimulates efficient translation and peptide-bond synthesis on native or reconstituted 70S ribosomes in vitro. Probably functions indirectly by altering the affinity of the ribosome for aminoacyl-tRNA, thus increasing their reactivity as acceptors for peptidyl transferase.</text>
</comment>
<dbReference type="Pfam" id="PF09285">
    <property type="entry name" value="Elong-fact-P_C"/>
    <property type="match status" value="1"/>
</dbReference>
<evidence type="ECO:0000256" key="2">
    <source>
        <dbReference type="ARBA" id="ARBA00004815"/>
    </source>
</evidence>
<dbReference type="FunFam" id="2.40.50.140:FF:000004">
    <property type="entry name" value="Elongation factor P"/>
    <property type="match status" value="1"/>
</dbReference>
<feature type="domain" description="Translation elongation factor P/YeiP central" evidence="11">
    <location>
        <begin position="149"/>
        <end position="203"/>
    </location>
</feature>
<dbReference type="FunFam" id="2.30.30.30:FF:000003">
    <property type="entry name" value="Elongation factor P"/>
    <property type="match status" value="1"/>
</dbReference>
<dbReference type="PROSITE" id="PS01275">
    <property type="entry name" value="EFP"/>
    <property type="match status" value="1"/>
</dbReference>
<evidence type="ECO:0000256" key="5">
    <source>
        <dbReference type="ARBA" id="ARBA00022768"/>
    </source>
</evidence>
<proteinExistence type="inferred from homology"/>
<dbReference type="PANTHER" id="PTHR30053">
    <property type="entry name" value="ELONGATION FACTOR P"/>
    <property type="match status" value="1"/>
</dbReference>
<keyword evidence="5 7" id="KW-0251">Elongation factor</keyword>
<dbReference type="AlphaFoldDB" id="F1YU49"/>
<dbReference type="Pfam" id="PF01132">
    <property type="entry name" value="EFP"/>
    <property type="match status" value="1"/>
</dbReference>
<dbReference type="HAMAP" id="MF_00141">
    <property type="entry name" value="EF_P"/>
    <property type="match status" value="1"/>
</dbReference>
<dbReference type="InterPro" id="IPR014722">
    <property type="entry name" value="Rib_uL2_dom2"/>
</dbReference>
<gene>
    <name evidence="7 12" type="primary">efp</name>
    <name evidence="12" type="ORF">APO_1349</name>
</gene>
<evidence type="ECO:0000256" key="8">
    <source>
        <dbReference type="NCBIfam" id="TIGR00038"/>
    </source>
</evidence>
<comment type="subcellular location">
    <subcellularLocation>
        <location evidence="1 7">Cytoplasm</location>
    </subcellularLocation>
</comment>
<comment type="caution">
    <text evidence="12">The sequence shown here is derived from an EMBL/GenBank/DDBJ whole genome shotgun (WGS) entry which is preliminary data.</text>
</comment>
<dbReference type="InterPro" id="IPR012340">
    <property type="entry name" value="NA-bd_OB-fold"/>
</dbReference>
<comment type="pathway">
    <text evidence="2 7">Protein biosynthesis; polypeptide chain elongation.</text>
</comment>
<keyword evidence="4 7" id="KW-0963">Cytoplasm</keyword>